<evidence type="ECO:0000256" key="1">
    <source>
        <dbReference type="SAM" id="Phobius"/>
    </source>
</evidence>
<feature type="transmembrane region" description="Helical" evidence="1">
    <location>
        <begin position="12"/>
        <end position="31"/>
    </location>
</feature>
<sequence length="206" mass="23827">MRNIEKLQTLLPLGYIFLVILGIIKESIYYYQLGINITPYSSIMDILISPIATITSHPIFMICIILIFILHYKLPKLLVKYHHKEWVQKTFELKNTSIEKKSLLSEDEITNEYILISIKTLCSILISLFLGFGIGGGYFLSKKIERNELKYNYKLNYNDSKSENVYIIGTNTSYYFYLTEGSSTVKIAPVASIRNLEIIKNKMLTK</sequence>
<evidence type="ECO:0000313" key="3">
    <source>
        <dbReference type="Proteomes" id="UP001589562"/>
    </source>
</evidence>
<reference evidence="2 3" key="1">
    <citation type="submission" date="2024-09" db="EMBL/GenBank/DDBJ databases">
        <authorList>
            <person name="Sun Q."/>
            <person name="Mori K."/>
        </authorList>
    </citation>
    <scope>NUCLEOTIDE SEQUENCE [LARGE SCALE GENOMIC DNA]</scope>
    <source>
        <strain evidence="2 3">CECT 8365</strain>
    </source>
</reference>
<keyword evidence="1" id="KW-1133">Transmembrane helix</keyword>
<dbReference type="RefSeq" id="WP_278010694.1">
    <property type="nucleotide sequence ID" value="NZ_CP121112.1"/>
</dbReference>
<dbReference type="Proteomes" id="UP001589562">
    <property type="component" value="Unassembled WGS sequence"/>
</dbReference>
<comment type="caution">
    <text evidence="2">The sequence shown here is derived from an EMBL/GenBank/DDBJ whole genome shotgun (WGS) entry which is preliminary data.</text>
</comment>
<keyword evidence="3" id="KW-1185">Reference proteome</keyword>
<accession>A0ABV5HG25</accession>
<organism evidence="2 3">
    <name type="scientific">Flavobacterium gyeonganense</name>
    <dbReference type="NCBI Taxonomy" id="1310418"/>
    <lineage>
        <taxon>Bacteria</taxon>
        <taxon>Pseudomonadati</taxon>
        <taxon>Bacteroidota</taxon>
        <taxon>Flavobacteriia</taxon>
        <taxon>Flavobacteriales</taxon>
        <taxon>Flavobacteriaceae</taxon>
        <taxon>Flavobacterium</taxon>
    </lineage>
</organism>
<protein>
    <submittedName>
        <fullName evidence="2">Uncharacterized protein</fullName>
    </submittedName>
</protein>
<feature type="transmembrane region" description="Helical" evidence="1">
    <location>
        <begin position="113"/>
        <end position="140"/>
    </location>
</feature>
<keyword evidence="1" id="KW-0472">Membrane</keyword>
<dbReference type="EMBL" id="JBHMFE010000046">
    <property type="protein sequence ID" value="MFB9110856.1"/>
    <property type="molecule type" value="Genomic_DNA"/>
</dbReference>
<keyword evidence="1" id="KW-0812">Transmembrane</keyword>
<gene>
    <name evidence="2" type="ORF">ACFFVK_19930</name>
</gene>
<evidence type="ECO:0000313" key="2">
    <source>
        <dbReference type="EMBL" id="MFB9110856.1"/>
    </source>
</evidence>
<feature type="transmembrane region" description="Helical" evidence="1">
    <location>
        <begin position="43"/>
        <end position="70"/>
    </location>
</feature>
<proteinExistence type="predicted"/>
<name>A0ABV5HG25_9FLAO</name>